<evidence type="ECO:0000256" key="1">
    <source>
        <dbReference type="ARBA" id="ARBA00004141"/>
    </source>
</evidence>
<evidence type="ECO:0000313" key="9">
    <source>
        <dbReference type="Proteomes" id="UP000772618"/>
    </source>
</evidence>
<dbReference type="InterPro" id="IPR000620">
    <property type="entry name" value="EamA_dom"/>
</dbReference>
<dbReference type="PANTHER" id="PTHR32322">
    <property type="entry name" value="INNER MEMBRANE TRANSPORTER"/>
    <property type="match status" value="1"/>
</dbReference>
<comment type="similarity">
    <text evidence="2">Belongs to the EamA transporter family.</text>
</comment>
<comment type="subcellular location">
    <subcellularLocation>
        <location evidence="1">Membrane</location>
        <topology evidence="1">Multi-pass membrane protein</topology>
    </subcellularLocation>
</comment>
<dbReference type="Proteomes" id="UP000772618">
    <property type="component" value="Unassembled WGS sequence"/>
</dbReference>
<dbReference type="EMBL" id="JAHESD010000077">
    <property type="protein sequence ID" value="MBT1705991.1"/>
    <property type="molecule type" value="Genomic_DNA"/>
</dbReference>
<keyword evidence="9" id="KW-1185">Reference proteome</keyword>
<feature type="transmembrane region" description="Helical" evidence="6">
    <location>
        <begin position="183"/>
        <end position="202"/>
    </location>
</feature>
<gene>
    <name evidence="8" type="ORF">KK060_22055</name>
</gene>
<accession>A0ABS5W139</accession>
<evidence type="ECO:0000256" key="2">
    <source>
        <dbReference type="ARBA" id="ARBA00007362"/>
    </source>
</evidence>
<dbReference type="InterPro" id="IPR050638">
    <property type="entry name" value="AA-Vitamin_Transporters"/>
</dbReference>
<feature type="domain" description="EamA" evidence="7">
    <location>
        <begin position="154"/>
        <end position="284"/>
    </location>
</feature>
<sequence>MLTPKKDILIGILFSVLWSSAAIAAKLGFHSASPIELVMLRFLAVGVLLLLGMLIYTGKIHLPQKNEWHKIAIFGLLNTTVYLGCFFIAIKDLPGGLGNLFTSVNPLIILLLSNLWMKRKVKTNELTGMLLCTAGLVIATFPLLRSEQIKITPVIVMLLGMFSFSLGNVYYSKTKFSLSADSINAWQIVIGGLGLSPLLLVNRGDAYLIPDLNFWLNLLWLSVVVSIISVRLWFYLLKKDPVHASQWLYLAPVFGYILSFFVLGEAITGYAIAGTVVVIAGLILSKKSVRKINEGVTKK</sequence>
<proteinExistence type="inferred from homology"/>
<evidence type="ECO:0000256" key="4">
    <source>
        <dbReference type="ARBA" id="ARBA00022989"/>
    </source>
</evidence>
<keyword evidence="5 6" id="KW-0472">Membrane</keyword>
<feature type="transmembrane region" description="Helical" evidence="6">
    <location>
        <begin position="96"/>
        <end position="116"/>
    </location>
</feature>
<reference evidence="8 9" key="1">
    <citation type="submission" date="2021-05" db="EMBL/GenBank/DDBJ databases">
        <title>A Polyphasic approach of four new species of the genus Ohtaekwangia: Ohtaekwangia histidinii sp. nov., Ohtaekwangia cretensis sp. nov., Ohtaekwangia indiensis sp. nov., Ohtaekwangia reichenbachii sp. nov. from diverse environment.</title>
        <authorList>
            <person name="Octaviana S."/>
        </authorList>
    </citation>
    <scope>NUCLEOTIDE SEQUENCE [LARGE SCALE GENOMIC DNA]</scope>
    <source>
        <strain evidence="8 9">PWU20</strain>
    </source>
</reference>
<evidence type="ECO:0000256" key="6">
    <source>
        <dbReference type="SAM" id="Phobius"/>
    </source>
</evidence>
<dbReference type="InterPro" id="IPR037185">
    <property type="entry name" value="EmrE-like"/>
</dbReference>
<feature type="transmembrane region" description="Helical" evidence="6">
    <location>
        <begin position="40"/>
        <end position="59"/>
    </location>
</feature>
<feature type="domain" description="EamA" evidence="7">
    <location>
        <begin position="8"/>
        <end position="140"/>
    </location>
</feature>
<dbReference type="RefSeq" id="WP_254156592.1">
    <property type="nucleotide sequence ID" value="NZ_JAHESD010000077.1"/>
</dbReference>
<evidence type="ECO:0000256" key="3">
    <source>
        <dbReference type="ARBA" id="ARBA00022692"/>
    </source>
</evidence>
<feature type="transmembrane region" description="Helical" evidence="6">
    <location>
        <begin position="214"/>
        <end position="234"/>
    </location>
</feature>
<comment type="caution">
    <text evidence="8">The sequence shown here is derived from an EMBL/GenBank/DDBJ whole genome shotgun (WGS) entry which is preliminary data.</text>
</comment>
<feature type="transmembrane region" description="Helical" evidence="6">
    <location>
        <begin position="128"/>
        <end position="145"/>
    </location>
</feature>
<keyword evidence="4 6" id="KW-1133">Transmembrane helix</keyword>
<protein>
    <submittedName>
        <fullName evidence="8">DMT family transporter</fullName>
    </submittedName>
</protein>
<feature type="transmembrane region" description="Helical" evidence="6">
    <location>
        <begin position="71"/>
        <end position="90"/>
    </location>
</feature>
<feature type="transmembrane region" description="Helical" evidence="6">
    <location>
        <begin position="246"/>
        <end position="263"/>
    </location>
</feature>
<name>A0ABS5W139_9BACT</name>
<evidence type="ECO:0000256" key="5">
    <source>
        <dbReference type="ARBA" id="ARBA00023136"/>
    </source>
</evidence>
<evidence type="ECO:0000259" key="7">
    <source>
        <dbReference type="Pfam" id="PF00892"/>
    </source>
</evidence>
<dbReference type="SUPFAM" id="SSF103481">
    <property type="entry name" value="Multidrug resistance efflux transporter EmrE"/>
    <property type="match status" value="2"/>
</dbReference>
<evidence type="ECO:0000313" key="8">
    <source>
        <dbReference type="EMBL" id="MBT1705991.1"/>
    </source>
</evidence>
<feature type="transmembrane region" description="Helical" evidence="6">
    <location>
        <begin position="151"/>
        <end position="171"/>
    </location>
</feature>
<dbReference type="Pfam" id="PF00892">
    <property type="entry name" value="EamA"/>
    <property type="match status" value="2"/>
</dbReference>
<keyword evidence="3 6" id="KW-0812">Transmembrane</keyword>
<feature type="transmembrane region" description="Helical" evidence="6">
    <location>
        <begin position="269"/>
        <end position="285"/>
    </location>
</feature>
<organism evidence="8 9">
    <name type="scientific">Chryseosolibacter indicus</name>
    <dbReference type="NCBI Taxonomy" id="2782351"/>
    <lineage>
        <taxon>Bacteria</taxon>
        <taxon>Pseudomonadati</taxon>
        <taxon>Bacteroidota</taxon>
        <taxon>Cytophagia</taxon>
        <taxon>Cytophagales</taxon>
        <taxon>Chryseotaleaceae</taxon>
        <taxon>Chryseosolibacter</taxon>
    </lineage>
</organism>
<dbReference type="PANTHER" id="PTHR32322:SF2">
    <property type="entry name" value="EAMA DOMAIN-CONTAINING PROTEIN"/>
    <property type="match status" value="1"/>
</dbReference>